<organism evidence="2 3">
    <name type="scientific">Lepraria neglecta</name>
    <dbReference type="NCBI Taxonomy" id="209136"/>
    <lineage>
        <taxon>Eukaryota</taxon>
        <taxon>Fungi</taxon>
        <taxon>Dikarya</taxon>
        <taxon>Ascomycota</taxon>
        <taxon>Pezizomycotina</taxon>
        <taxon>Lecanoromycetes</taxon>
        <taxon>OSLEUM clade</taxon>
        <taxon>Lecanoromycetidae</taxon>
        <taxon>Lecanorales</taxon>
        <taxon>Lecanorineae</taxon>
        <taxon>Stereocaulaceae</taxon>
        <taxon>Lepraria</taxon>
    </lineage>
</organism>
<evidence type="ECO:0000313" key="3">
    <source>
        <dbReference type="Proteomes" id="UP001276659"/>
    </source>
</evidence>
<sequence length="532" mass="61594">MAATTPHVTSHFLDQDEITFLKVSRRLIPRYLYRTYSARSRGFNNAAGFLSGASTAFPTITNSRVFNVPKRLARWEISQHLTWGMDHASHWISFTSSLLFALKMAQHLQEHFQDADVSICVIDTSALETEDIFPIRALFEVYNMPWTLASERDCHDEEYLAYDRLDTTAGTAVISMKRLLDHGLANYFPELFFQSEPAMLPIGAHVVALRTLNFATAALMTKEDLRMAETLAGTFAGVCVKPLVMAFLSLRLRYRNDEIFIFWVSQRFLDPRVLYNGITPDNTLIGSQAPELVQFINLISDRTCQLQALRLRYVTPKHYFFLLRYLKSFNRCHQYLKTWLATSETSQCATEVGEVFKRSMFHLREFAIAARISKRHWGTVEELKFRSALFAPYGYPMMCLRLTDHTASELQAILDSHNRDYVHQEFFEMVNTWRKWLRDFTETWSTPEQEKVFSKAALNRHAAENFFYANSPWTGYSTGDRVKGITMNTMTLVRREGEVITAPRGLPYRLTLANARGMTEEEDRFLQQQKKQ</sequence>
<comment type="caution">
    <text evidence="2">The sequence shown here is derived from an EMBL/GenBank/DDBJ whole genome shotgun (WGS) entry which is preliminary data.</text>
</comment>
<feature type="domain" description="DUF7587" evidence="1">
    <location>
        <begin position="28"/>
        <end position="169"/>
    </location>
</feature>
<dbReference type="InterPro" id="IPR056009">
    <property type="entry name" value="DUF7587"/>
</dbReference>
<keyword evidence="3" id="KW-1185">Reference proteome</keyword>
<dbReference type="EMBL" id="JASNWA010000008">
    <property type="protein sequence ID" value="KAK3172029.1"/>
    <property type="molecule type" value="Genomic_DNA"/>
</dbReference>
<proteinExistence type="predicted"/>
<gene>
    <name evidence="2" type="ORF">OEA41_004113</name>
</gene>
<dbReference type="Proteomes" id="UP001276659">
    <property type="component" value="Unassembled WGS sequence"/>
</dbReference>
<evidence type="ECO:0000313" key="2">
    <source>
        <dbReference type="EMBL" id="KAK3172029.1"/>
    </source>
</evidence>
<accession>A0AAE0DJG2</accession>
<reference evidence="2" key="1">
    <citation type="submission" date="2022-11" db="EMBL/GenBank/DDBJ databases">
        <title>Chromosomal genome sequence assembly and mating type (MAT) locus characterization of the leprose asexual lichenized fungus Lepraria neglecta (Nyl.) Erichsen.</title>
        <authorList>
            <person name="Allen J.L."/>
            <person name="Pfeffer B."/>
        </authorList>
    </citation>
    <scope>NUCLEOTIDE SEQUENCE</scope>
    <source>
        <strain evidence="2">Allen 5258</strain>
    </source>
</reference>
<dbReference type="AlphaFoldDB" id="A0AAE0DJG2"/>
<dbReference type="Pfam" id="PF24494">
    <property type="entry name" value="DUF7587"/>
    <property type="match status" value="1"/>
</dbReference>
<evidence type="ECO:0000259" key="1">
    <source>
        <dbReference type="Pfam" id="PF24494"/>
    </source>
</evidence>
<protein>
    <recommendedName>
        <fullName evidence="1">DUF7587 domain-containing protein</fullName>
    </recommendedName>
</protein>
<name>A0AAE0DJG2_9LECA</name>